<evidence type="ECO:0000313" key="4">
    <source>
        <dbReference type="EMBL" id="KIW04322.1"/>
    </source>
</evidence>
<dbReference type="InterPro" id="IPR005123">
    <property type="entry name" value="Oxoglu/Fe-dep_dioxygenase_dom"/>
</dbReference>
<dbReference type="Pfam" id="PF03171">
    <property type="entry name" value="2OG-FeII_Oxy"/>
    <property type="match status" value="1"/>
</dbReference>
<protein>
    <recommendedName>
        <fullName evidence="3">Fe2OG dioxygenase domain-containing protein</fullName>
    </recommendedName>
</protein>
<proteinExistence type="inferred from homology"/>
<dbReference type="GO" id="GO:0044283">
    <property type="term" value="P:small molecule biosynthetic process"/>
    <property type="evidence" value="ECO:0007669"/>
    <property type="project" value="UniProtKB-ARBA"/>
</dbReference>
<dbReference type="EMBL" id="KN847541">
    <property type="protein sequence ID" value="KIW04322.1"/>
    <property type="molecule type" value="Genomic_DNA"/>
</dbReference>
<dbReference type="InterPro" id="IPR026992">
    <property type="entry name" value="DIOX_N"/>
</dbReference>
<dbReference type="OrthoDB" id="288590at2759"/>
<dbReference type="STRING" id="253628.A0A0D1YUG9"/>
<keyword evidence="2" id="KW-0408">Iron</keyword>
<organism evidence="4 5">
    <name type="scientific">Verruconis gallopava</name>
    <dbReference type="NCBI Taxonomy" id="253628"/>
    <lineage>
        <taxon>Eukaryota</taxon>
        <taxon>Fungi</taxon>
        <taxon>Dikarya</taxon>
        <taxon>Ascomycota</taxon>
        <taxon>Pezizomycotina</taxon>
        <taxon>Dothideomycetes</taxon>
        <taxon>Pleosporomycetidae</taxon>
        <taxon>Venturiales</taxon>
        <taxon>Sympoventuriaceae</taxon>
        <taxon>Verruconis</taxon>
    </lineage>
</organism>
<name>A0A0D1YUG9_9PEZI</name>
<dbReference type="PROSITE" id="PS51471">
    <property type="entry name" value="FE2OG_OXY"/>
    <property type="match status" value="1"/>
</dbReference>
<keyword evidence="2" id="KW-0560">Oxidoreductase</keyword>
<dbReference type="GO" id="GO:0046872">
    <property type="term" value="F:metal ion binding"/>
    <property type="evidence" value="ECO:0007669"/>
    <property type="project" value="UniProtKB-KW"/>
</dbReference>
<dbReference type="Proteomes" id="UP000053259">
    <property type="component" value="Unassembled WGS sequence"/>
</dbReference>
<reference evidence="4 5" key="1">
    <citation type="submission" date="2015-01" db="EMBL/GenBank/DDBJ databases">
        <title>The Genome Sequence of Ochroconis gallopava CBS43764.</title>
        <authorList>
            <consortium name="The Broad Institute Genomics Platform"/>
            <person name="Cuomo C."/>
            <person name="de Hoog S."/>
            <person name="Gorbushina A."/>
            <person name="Stielow B."/>
            <person name="Teixiera M."/>
            <person name="Abouelleil A."/>
            <person name="Chapman S.B."/>
            <person name="Priest M."/>
            <person name="Young S.K."/>
            <person name="Wortman J."/>
            <person name="Nusbaum C."/>
            <person name="Birren B."/>
        </authorList>
    </citation>
    <scope>NUCLEOTIDE SEQUENCE [LARGE SCALE GENOMIC DNA]</scope>
    <source>
        <strain evidence="4 5">CBS 43764</strain>
    </source>
</reference>
<dbReference type="InParanoid" id="A0A0D1YUG9"/>
<keyword evidence="5" id="KW-1185">Reference proteome</keyword>
<dbReference type="SUPFAM" id="SSF51197">
    <property type="entry name" value="Clavaminate synthase-like"/>
    <property type="match status" value="1"/>
</dbReference>
<evidence type="ECO:0000259" key="3">
    <source>
        <dbReference type="PROSITE" id="PS51471"/>
    </source>
</evidence>
<evidence type="ECO:0000313" key="5">
    <source>
        <dbReference type="Proteomes" id="UP000053259"/>
    </source>
</evidence>
<comment type="similarity">
    <text evidence="1 2">Belongs to the iron/ascorbate-dependent oxidoreductase family.</text>
</comment>
<accession>A0A0D1YUG9</accession>
<dbReference type="InterPro" id="IPR027443">
    <property type="entry name" value="IPNS-like_sf"/>
</dbReference>
<evidence type="ECO:0000256" key="1">
    <source>
        <dbReference type="ARBA" id="ARBA00008056"/>
    </source>
</evidence>
<feature type="domain" description="Fe2OG dioxygenase" evidence="3">
    <location>
        <begin position="174"/>
        <end position="278"/>
    </location>
</feature>
<evidence type="ECO:0000256" key="2">
    <source>
        <dbReference type="RuleBase" id="RU003682"/>
    </source>
</evidence>
<dbReference type="HOGENOM" id="CLU_010119_6_0_1"/>
<dbReference type="InterPro" id="IPR050231">
    <property type="entry name" value="Iron_ascorbate_oxido_reductase"/>
</dbReference>
<dbReference type="RefSeq" id="XP_016214191.1">
    <property type="nucleotide sequence ID" value="XM_016357989.1"/>
</dbReference>
<dbReference type="Gene3D" id="2.60.120.330">
    <property type="entry name" value="B-lactam Antibiotic, Isopenicillin N Synthase, Chain"/>
    <property type="match status" value="1"/>
</dbReference>
<gene>
    <name evidence="4" type="ORF">PV09_04614</name>
</gene>
<dbReference type="GeneID" id="27312587"/>
<dbReference type="InterPro" id="IPR044861">
    <property type="entry name" value="IPNS-like_FE2OG_OXY"/>
</dbReference>
<dbReference type="PANTHER" id="PTHR47990">
    <property type="entry name" value="2-OXOGLUTARATE (2OG) AND FE(II)-DEPENDENT OXYGENASE SUPERFAMILY PROTEIN-RELATED"/>
    <property type="match status" value="1"/>
</dbReference>
<dbReference type="AlphaFoldDB" id="A0A0D1YUG9"/>
<keyword evidence="2" id="KW-0479">Metal-binding</keyword>
<dbReference type="PRINTS" id="PR00682">
    <property type="entry name" value="IPNSYNTHASE"/>
</dbReference>
<dbReference type="VEuPathDB" id="FungiDB:PV09_04614"/>
<dbReference type="GO" id="GO:0016491">
    <property type="term" value="F:oxidoreductase activity"/>
    <property type="evidence" value="ECO:0007669"/>
    <property type="project" value="UniProtKB-KW"/>
</dbReference>
<sequence length="324" mass="36245">MGSVPEQVLPVISLQSDTLARDLYQACKETGFFYLTDHGISPDILNNVLSLARRFFLETAEDSKSKIQRKPVHEGGDGARGYQVLNENVTKGKRDYHEAVDFYREWDHCNDEDVDGSRGYQFLRGPNLWPEHPPELKQLLQDYIEQCQNVGTRVVKAMGEALGEGDVFVRATRKSFWVFRMIGYPPLQGGDAHEGISCGEHTDYGCVTLLLADDTVGALQVQAKDGTWINADPIPNAFVVNIGDMMERWTNGEWKSTNHRVVHRGSNYRVSAPFFFEPDFDAEVAPLPKCVERTGGKALYGSVVYGEHLTAKASTNFYSGGIEE</sequence>
<dbReference type="Pfam" id="PF14226">
    <property type="entry name" value="DIOX_N"/>
    <property type="match status" value="1"/>
</dbReference>